<evidence type="ECO:0000313" key="2">
    <source>
        <dbReference type="Proteomes" id="UP000294835"/>
    </source>
</evidence>
<evidence type="ECO:0000313" key="1">
    <source>
        <dbReference type="EMBL" id="TCP40609.1"/>
    </source>
</evidence>
<sequence>MAPRPDALIDRFLFRHALSAWGRAADAAGRMDPADLRPLRMRAVRLRRQLDRVLHAADGRLGLPLGPGSALRRPLGADWAWRPELFRGPITPAGAAAVESKTPIGTEARVFHDCLRSELTVRQVRNTQAQDIAPHGLRLDVFRFDGNFLSLAIDLPAEAVAGLRRRHLVRLETTIETEKPLEIFARLNVQHGPNVEQLVRELPLETRDMAVEFDLAYTGLNEKRVEKMWLDLIFEGPQMNQITLRDVTLSRRPRAEL</sequence>
<organism evidence="1 2">
    <name type="scientific">Rhodovulum marinum</name>
    <dbReference type="NCBI Taxonomy" id="320662"/>
    <lineage>
        <taxon>Bacteria</taxon>
        <taxon>Pseudomonadati</taxon>
        <taxon>Pseudomonadota</taxon>
        <taxon>Alphaproteobacteria</taxon>
        <taxon>Rhodobacterales</taxon>
        <taxon>Paracoccaceae</taxon>
        <taxon>Rhodovulum</taxon>
    </lineage>
</organism>
<protein>
    <submittedName>
        <fullName evidence="1">Uncharacterized protein</fullName>
    </submittedName>
</protein>
<name>A0A4R2PX77_9RHOB</name>
<proteinExistence type="predicted"/>
<dbReference type="OrthoDB" id="7827015at2"/>
<reference evidence="1 2" key="1">
    <citation type="submission" date="2019-03" db="EMBL/GenBank/DDBJ databases">
        <title>Genomic Encyclopedia of Type Strains, Phase IV (KMG-IV): sequencing the most valuable type-strain genomes for metagenomic binning, comparative biology and taxonomic classification.</title>
        <authorList>
            <person name="Goeker M."/>
        </authorList>
    </citation>
    <scope>NUCLEOTIDE SEQUENCE [LARGE SCALE GENOMIC DNA]</scope>
    <source>
        <strain evidence="1 2">DSM 18063</strain>
    </source>
</reference>
<dbReference type="InterPro" id="IPR045514">
    <property type="entry name" value="DUF6478"/>
</dbReference>
<gene>
    <name evidence="1" type="ORF">EV662_107220</name>
</gene>
<dbReference type="Proteomes" id="UP000294835">
    <property type="component" value="Unassembled WGS sequence"/>
</dbReference>
<keyword evidence="2" id="KW-1185">Reference proteome</keyword>
<dbReference type="EMBL" id="SLXP01000007">
    <property type="protein sequence ID" value="TCP40609.1"/>
    <property type="molecule type" value="Genomic_DNA"/>
</dbReference>
<accession>A0A4R2PX77</accession>
<dbReference type="AlphaFoldDB" id="A0A4R2PX77"/>
<dbReference type="Pfam" id="PF20086">
    <property type="entry name" value="DUF6478"/>
    <property type="match status" value="1"/>
</dbReference>
<dbReference type="RefSeq" id="WP_132462801.1">
    <property type="nucleotide sequence ID" value="NZ_SLXP01000007.1"/>
</dbReference>
<comment type="caution">
    <text evidence="1">The sequence shown here is derived from an EMBL/GenBank/DDBJ whole genome shotgun (WGS) entry which is preliminary data.</text>
</comment>